<accession>A0A059BQ03</accession>
<evidence type="ECO:0000313" key="5">
    <source>
        <dbReference type="EMBL" id="KCW67931.1"/>
    </source>
</evidence>
<dbReference type="AlphaFoldDB" id="A0A059BQ03"/>
<gene>
    <name evidence="5" type="ORF">EUGRSUZ_F01630</name>
</gene>
<feature type="domain" description="C3H1-type" evidence="4">
    <location>
        <begin position="405"/>
        <end position="433"/>
    </location>
</feature>
<dbReference type="InParanoid" id="A0A059BQ03"/>
<dbReference type="OrthoDB" id="1928519at2759"/>
<keyword evidence="1" id="KW-0238">DNA-binding</keyword>
<dbReference type="KEGG" id="egr:104448818"/>
<keyword evidence="2" id="KW-0862">Zinc</keyword>
<protein>
    <recommendedName>
        <fullName evidence="4">C3H1-type domain-containing protein</fullName>
    </recommendedName>
</protein>
<evidence type="ECO:0000256" key="2">
    <source>
        <dbReference type="PROSITE-ProRule" id="PRU00723"/>
    </source>
</evidence>
<dbReference type="PANTHER" id="PTHR33400">
    <property type="entry name" value="ZINC FINGER CCCH DOMAIN-CONTAINING PROTEIN 6-RELATED"/>
    <property type="match status" value="1"/>
</dbReference>
<keyword evidence="2" id="KW-0863">Zinc-finger</keyword>
<dbReference type="InterPro" id="IPR000571">
    <property type="entry name" value="Znf_CCCH"/>
</dbReference>
<dbReference type="PROSITE" id="PS50103">
    <property type="entry name" value="ZF_C3H1"/>
    <property type="match status" value="1"/>
</dbReference>
<sequence length="460" mass="49727">MRGSQKWKRVTWASDVNLCQVKLFLSDEAPVQVGFGPQDHLQAKTSWLLHSSGVGSDDALPPGFEAAHPSNNLQIKVSEIPLSKWKCPPRFLLPHEWQVVAGEESKEVDVQNQREMRVLEAVYPRPSAIPQNPVASSDLQDFDQNDSQIPLVPILPIEDEETPGDASSDFVPQLGVPVTSHPSLLASGVSHPLQTMGPVIANTAANQNLTSSTLHGVEPDVAAAATAAFTALMKSHEHGNMIDQELLIQILSDPKMIEKLVKDYGTITEAQMQMPPNTRGGSVGLSNPPSYVTSVETGMPLVATSSSGLSYSHTSGPSLYSHPAGIRMGPPLTAPLPPQTVMQASSSSAIRTAAPAKDLNYYKSLIQQHGGERRETPQQYGNPYGHQPLTIQEPASNPKIRESKGKIMKPCIYFNSSRGCRNGANCAYQHDTSLPPRSSGMAEPQNAKRMKLDREITGST</sequence>
<evidence type="ECO:0000256" key="1">
    <source>
        <dbReference type="ARBA" id="ARBA00023125"/>
    </source>
</evidence>
<dbReference type="STRING" id="71139.A0A059BQ03"/>
<dbReference type="Gramene" id="KCW67931">
    <property type="protein sequence ID" value="KCW67931"/>
    <property type="gene ID" value="EUGRSUZ_F01630"/>
</dbReference>
<dbReference type="OMA" id="YQHDASF"/>
<dbReference type="eggNOG" id="ENOG502QQT9">
    <property type="taxonomic scope" value="Eukaryota"/>
</dbReference>
<feature type="compositionally biased region" description="Basic and acidic residues" evidence="3">
    <location>
        <begin position="450"/>
        <end position="460"/>
    </location>
</feature>
<evidence type="ECO:0000256" key="3">
    <source>
        <dbReference type="SAM" id="MobiDB-lite"/>
    </source>
</evidence>
<dbReference type="PANTHER" id="PTHR33400:SF2">
    <property type="entry name" value="ZINC FINGER CCCH DOMAIN-CONTAINING PROTEIN 6"/>
    <property type="match status" value="1"/>
</dbReference>
<evidence type="ECO:0000259" key="4">
    <source>
        <dbReference type="PROSITE" id="PS50103"/>
    </source>
</evidence>
<dbReference type="GO" id="GO:0008270">
    <property type="term" value="F:zinc ion binding"/>
    <property type="evidence" value="ECO:0007669"/>
    <property type="project" value="UniProtKB-KW"/>
</dbReference>
<dbReference type="GO" id="GO:0003677">
    <property type="term" value="F:DNA binding"/>
    <property type="evidence" value="ECO:0007669"/>
    <property type="project" value="UniProtKB-KW"/>
</dbReference>
<proteinExistence type="predicted"/>
<organism evidence="5">
    <name type="scientific">Eucalyptus grandis</name>
    <name type="common">Flooded gum</name>
    <dbReference type="NCBI Taxonomy" id="71139"/>
    <lineage>
        <taxon>Eukaryota</taxon>
        <taxon>Viridiplantae</taxon>
        <taxon>Streptophyta</taxon>
        <taxon>Embryophyta</taxon>
        <taxon>Tracheophyta</taxon>
        <taxon>Spermatophyta</taxon>
        <taxon>Magnoliopsida</taxon>
        <taxon>eudicotyledons</taxon>
        <taxon>Gunneridae</taxon>
        <taxon>Pentapetalae</taxon>
        <taxon>rosids</taxon>
        <taxon>malvids</taxon>
        <taxon>Myrtales</taxon>
        <taxon>Myrtaceae</taxon>
        <taxon>Myrtoideae</taxon>
        <taxon>Eucalypteae</taxon>
        <taxon>Eucalyptus</taxon>
    </lineage>
</organism>
<dbReference type="FunCoup" id="A0A059BQ03">
    <property type="interactions" value="1606"/>
</dbReference>
<keyword evidence="2" id="KW-0479">Metal-binding</keyword>
<feature type="region of interest" description="Disordered" evidence="3">
    <location>
        <begin position="431"/>
        <end position="460"/>
    </location>
</feature>
<name>A0A059BQ03_EUCGR</name>
<dbReference type="EMBL" id="KK198758">
    <property type="protein sequence ID" value="KCW67931.1"/>
    <property type="molecule type" value="Genomic_DNA"/>
</dbReference>
<feature type="zinc finger region" description="C3H1-type" evidence="2">
    <location>
        <begin position="405"/>
        <end position="433"/>
    </location>
</feature>
<reference evidence="5" key="1">
    <citation type="submission" date="2013-07" db="EMBL/GenBank/DDBJ databases">
        <title>The genome of Eucalyptus grandis.</title>
        <authorList>
            <person name="Schmutz J."/>
            <person name="Hayes R."/>
            <person name="Myburg A."/>
            <person name="Tuskan G."/>
            <person name="Grattapaglia D."/>
            <person name="Rokhsar D.S."/>
        </authorList>
    </citation>
    <scope>NUCLEOTIDE SEQUENCE</scope>
    <source>
        <tissue evidence="5">Leaf extractions</tissue>
    </source>
</reference>